<dbReference type="Proteomes" id="UP000196587">
    <property type="component" value="Unassembled WGS sequence"/>
</dbReference>
<dbReference type="AlphaFoldDB" id="A0A1Y4JWF9"/>
<evidence type="ECO:0000313" key="2">
    <source>
        <dbReference type="EMBL" id="RGT34807.1"/>
    </source>
</evidence>
<dbReference type="Proteomes" id="UP000285159">
    <property type="component" value="Unassembled WGS sequence"/>
</dbReference>
<protein>
    <recommendedName>
        <fullName evidence="5">Glycosyl hydrolase family 43</fullName>
    </recommendedName>
</protein>
<dbReference type="SUPFAM" id="SSF75005">
    <property type="entry name" value="Arabinanase/levansucrase/invertase"/>
    <property type="match status" value="1"/>
</dbReference>
<reference evidence="2 4" key="3">
    <citation type="submission" date="2018-08" db="EMBL/GenBank/DDBJ databases">
        <title>A genome reference for cultivated species of the human gut microbiota.</title>
        <authorList>
            <person name="Zou Y."/>
            <person name="Xue W."/>
            <person name="Luo G."/>
        </authorList>
    </citation>
    <scope>NUCLEOTIDE SEQUENCE [LARGE SCALE GENOMIC DNA]</scope>
    <source>
        <strain evidence="2 4">AF19-1AC</strain>
    </source>
</reference>
<evidence type="ECO:0008006" key="5">
    <source>
        <dbReference type="Google" id="ProtNLM"/>
    </source>
</evidence>
<dbReference type="EMBL" id="NFKE01000002">
    <property type="protein sequence ID" value="OUP36046.1"/>
    <property type="molecule type" value="Genomic_DNA"/>
</dbReference>
<evidence type="ECO:0000313" key="4">
    <source>
        <dbReference type="Proteomes" id="UP000285159"/>
    </source>
</evidence>
<dbReference type="Gene3D" id="2.115.10.20">
    <property type="entry name" value="Glycosyl hydrolase domain, family 43"/>
    <property type="match status" value="1"/>
</dbReference>
<sequence>MNSYKTYIYLALLTLLGCKGNDGNEPQALTPQIRYEFSGGAGHYNYAPSIIEDQYGIRYGFVCENRDPFKIVDYVYLYKGIPTEKGYVWQPGTQIIEPSETGWDNCHICDPDVREFKTTYKGETYNWIMTYLGVDRWDCNHNQIGLAISKNIEGPYIKFDRNPLVAYEDTTKWGVGQSTTIVKDSTTILLFYTSTTGNRPFCMREIKLNDLDNIVLGEERKVPFIGGNSYPAMSDKNIYMVSETRVSPIKEIPTWVGDVCRLAYKPRTEGFFTEEDGWIEIGHAGPEETGFPRNHNPGILTDTKGYMLNDDELVMYFTPAMTGENWLWSYDLYSATFNLKNYFK</sequence>
<dbReference type="PROSITE" id="PS51257">
    <property type="entry name" value="PROKAR_LIPOPROTEIN"/>
    <property type="match status" value="1"/>
</dbReference>
<organism evidence="1 3">
    <name type="scientific">Bacteroides clarus</name>
    <dbReference type="NCBI Taxonomy" id="626929"/>
    <lineage>
        <taxon>Bacteria</taxon>
        <taxon>Pseudomonadati</taxon>
        <taxon>Bacteroidota</taxon>
        <taxon>Bacteroidia</taxon>
        <taxon>Bacteroidales</taxon>
        <taxon>Bacteroidaceae</taxon>
        <taxon>Bacteroides</taxon>
    </lineage>
</organism>
<evidence type="ECO:0000313" key="1">
    <source>
        <dbReference type="EMBL" id="OUP36046.1"/>
    </source>
</evidence>
<dbReference type="InterPro" id="IPR023296">
    <property type="entry name" value="Glyco_hydro_beta-prop_sf"/>
</dbReference>
<reference evidence="3" key="1">
    <citation type="submission" date="2017-04" db="EMBL/GenBank/DDBJ databases">
        <title>Function of individual gut microbiota members based on whole genome sequencing of pure cultures obtained from chicken caecum.</title>
        <authorList>
            <person name="Medvecky M."/>
            <person name="Cejkova D."/>
            <person name="Polansky O."/>
            <person name="Karasova D."/>
            <person name="Kubasova T."/>
            <person name="Cizek A."/>
            <person name="Rychlik I."/>
        </authorList>
    </citation>
    <scope>NUCLEOTIDE SEQUENCE [LARGE SCALE GENOMIC DNA]</scope>
    <source>
        <strain evidence="3">An189</strain>
    </source>
</reference>
<evidence type="ECO:0000313" key="3">
    <source>
        <dbReference type="Proteomes" id="UP000196587"/>
    </source>
</evidence>
<dbReference type="EMBL" id="QRWP01000002">
    <property type="protein sequence ID" value="RGT34807.1"/>
    <property type="molecule type" value="Genomic_DNA"/>
</dbReference>
<reference evidence="1" key="2">
    <citation type="journal article" date="2018" name="BMC Genomics">
        <title>Whole genome sequencing and function prediction of 133 gut anaerobes isolated from chicken caecum in pure cultures.</title>
        <authorList>
            <person name="Medvecky M."/>
            <person name="Cejkova D."/>
            <person name="Polansky O."/>
            <person name="Karasova D."/>
            <person name="Kubasova T."/>
            <person name="Cizek A."/>
            <person name="Rychlik I."/>
        </authorList>
    </citation>
    <scope>NUCLEOTIDE SEQUENCE</scope>
    <source>
        <strain evidence="1">An189</strain>
    </source>
</reference>
<dbReference type="RefSeq" id="WP_087412226.1">
    <property type="nucleotide sequence ID" value="NZ_CABIZW010000003.1"/>
</dbReference>
<name>A0A1Y4JWF9_9BACE</name>
<gene>
    <name evidence="1" type="ORF">B5F24_04200</name>
    <name evidence="2" type="ORF">DWX38_02390</name>
</gene>
<proteinExistence type="predicted"/>
<comment type="caution">
    <text evidence="1">The sequence shown here is derived from an EMBL/GenBank/DDBJ whole genome shotgun (WGS) entry which is preliminary data.</text>
</comment>
<accession>A0A1Y4JWF9</accession>